<evidence type="ECO:0000256" key="8">
    <source>
        <dbReference type="ARBA" id="ARBA00023136"/>
    </source>
</evidence>
<dbReference type="Gene3D" id="3.30.70.1320">
    <property type="entry name" value="Multidrug efflux transporter AcrB pore domain like"/>
    <property type="match status" value="1"/>
</dbReference>
<evidence type="ECO:0000256" key="3">
    <source>
        <dbReference type="ARBA" id="ARBA00022448"/>
    </source>
</evidence>
<dbReference type="PANTHER" id="PTHR32063">
    <property type="match status" value="1"/>
</dbReference>
<evidence type="ECO:0000256" key="10">
    <source>
        <dbReference type="SAM" id="MobiDB-lite"/>
    </source>
</evidence>
<dbReference type="SUPFAM" id="SSF82714">
    <property type="entry name" value="Multidrug efflux transporter AcrB TolC docking domain, DN and DC subdomains"/>
    <property type="match status" value="2"/>
</dbReference>
<organism evidence="11 12">
    <name type="scientific">Paraburkholderia bannensis</name>
    <dbReference type="NCBI Taxonomy" id="765414"/>
    <lineage>
        <taxon>Bacteria</taxon>
        <taxon>Pseudomonadati</taxon>
        <taxon>Pseudomonadota</taxon>
        <taxon>Betaproteobacteria</taxon>
        <taxon>Burkholderiales</taxon>
        <taxon>Burkholderiaceae</taxon>
        <taxon>Paraburkholderia</taxon>
    </lineage>
</organism>
<dbReference type="PANTHER" id="PTHR32063:SF13">
    <property type="entry name" value="MULTIDRUG EFFLUX PUMP SUBUNIT ACRB-RELATED"/>
    <property type="match status" value="1"/>
</dbReference>
<dbReference type="GO" id="GO:0005886">
    <property type="term" value="C:plasma membrane"/>
    <property type="evidence" value="ECO:0007669"/>
    <property type="project" value="UniProtKB-SubCell"/>
</dbReference>
<feature type="transmembrane region" description="Helical" evidence="9">
    <location>
        <begin position="973"/>
        <end position="993"/>
    </location>
</feature>
<keyword evidence="4" id="KW-1003">Cell membrane</keyword>
<dbReference type="Gene3D" id="3.30.70.1430">
    <property type="entry name" value="Multidrug efflux transporter AcrB pore domain"/>
    <property type="match status" value="2"/>
</dbReference>
<dbReference type="NCBIfam" id="TIGR00915">
    <property type="entry name" value="2A0602"/>
    <property type="match status" value="1"/>
</dbReference>
<dbReference type="Gene3D" id="3.30.70.1440">
    <property type="entry name" value="Multidrug efflux transporter AcrB pore domain"/>
    <property type="match status" value="1"/>
</dbReference>
<dbReference type="Gene3D" id="3.30.2090.10">
    <property type="entry name" value="Multidrug efflux transporter AcrB TolC docking domain, DN and DC subdomains"/>
    <property type="match status" value="2"/>
</dbReference>
<dbReference type="FunFam" id="3.30.70.1430:FF:000001">
    <property type="entry name" value="Efflux pump membrane transporter"/>
    <property type="match status" value="1"/>
</dbReference>
<protein>
    <recommendedName>
        <fullName evidence="9">Efflux pump membrane transporter</fullName>
    </recommendedName>
</protein>
<feature type="transmembrane region" description="Helical" evidence="9">
    <location>
        <begin position="438"/>
        <end position="462"/>
    </location>
</feature>
<dbReference type="EMBL" id="JACHBW010000009">
    <property type="protein sequence ID" value="MBB6103590.1"/>
    <property type="molecule type" value="Genomic_DNA"/>
</dbReference>
<keyword evidence="12" id="KW-1185">Reference proteome</keyword>
<feature type="transmembrane region" description="Helical" evidence="9">
    <location>
        <begin position="344"/>
        <end position="363"/>
    </location>
</feature>
<dbReference type="Gene3D" id="1.20.1640.10">
    <property type="entry name" value="Multidrug efflux transporter AcrB transmembrane domain"/>
    <property type="match status" value="2"/>
</dbReference>
<dbReference type="InterPro" id="IPR001036">
    <property type="entry name" value="Acrflvin-R"/>
</dbReference>
<dbReference type="Pfam" id="PF00873">
    <property type="entry name" value="ACR_tran"/>
    <property type="match status" value="1"/>
</dbReference>
<keyword evidence="8 9" id="KW-0472">Membrane</keyword>
<dbReference type="Proteomes" id="UP000571554">
    <property type="component" value="Unassembled WGS sequence"/>
</dbReference>
<evidence type="ECO:0000256" key="5">
    <source>
        <dbReference type="ARBA" id="ARBA00022519"/>
    </source>
</evidence>
<evidence type="ECO:0000256" key="1">
    <source>
        <dbReference type="ARBA" id="ARBA00004429"/>
    </source>
</evidence>
<name>A0A7W9WRV3_9BURK</name>
<feature type="transmembrane region" description="Helical" evidence="9">
    <location>
        <begin position="537"/>
        <end position="555"/>
    </location>
</feature>
<dbReference type="AlphaFoldDB" id="A0A7W9WRV3"/>
<dbReference type="GO" id="GO:0015562">
    <property type="term" value="F:efflux transmembrane transporter activity"/>
    <property type="evidence" value="ECO:0007669"/>
    <property type="project" value="InterPro"/>
</dbReference>
<comment type="similarity">
    <text evidence="2 9">Belongs to the resistance-nodulation-cell division (RND) (TC 2.A.6) family.</text>
</comment>
<feature type="transmembrane region" description="Helical" evidence="9">
    <location>
        <begin position="870"/>
        <end position="888"/>
    </location>
</feature>
<evidence type="ECO:0000256" key="4">
    <source>
        <dbReference type="ARBA" id="ARBA00022475"/>
    </source>
</evidence>
<dbReference type="NCBIfam" id="NF000282">
    <property type="entry name" value="RND_permease_1"/>
    <property type="match status" value="1"/>
</dbReference>
<dbReference type="FunFam" id="1.20.1640.10:FF:000001">
    <property type="entry name" value="Efflux pump membrane transporter"/>
    <property type="match status" value="1"/>
</dbReference>
<evidence type="ECO:0000256" key="7">
    <source>
        <dbReference type="ARBA" id="ARBA00022989"/>
    </source>
</evidence>
<comment type="subcellular location">
    <subcellularLocation>
        <location evidence="1 9">Cell inner membrane</location>
        <topology evidence="1 9">Multi-pass membrane protein</topology>
    </subcellularLocation>
</comment>
<feature type="transmembrane region" description="Helical" evidence="9">
    <location>
        <begin position="474"/>
        <end position="501"/>
    </location>
</feature>
<keyword evidence="3 9" id="KW-0813">Transport</keyword>
<evidence type="ECO:0000313" key="12">
    <source>
        <dbReference type="Proteomes" id="UP000571554"/>
    </source>
</evidence>
<keyword evidence="6 9" id="KW-0812">Transmembrane</keyword>
<dbReference type="GO" id="GO:0042910">
    <property type="term" value="F:xenobiotic transmembrane transporter activity"/>
    <property type="evidence" value="ECO:0007669"/>
    <property type="project" value="TreeGrafter"/>
</dbReference>
<reference evidence="11 12" key="1">
    <citation type="submission" date="2020-08" db="EMBL/GenBank/DDBJ databases">
        <title>Above-ground endophytic microbial communities from plants in different locations in the United States.</title>
        <authorList>
            <person name="Frank C."/>
        </authorList>
    </citation>
    <scope>NUCLEOTIDE SEQUENCE [LARGE SCALE GENOMIC DNA]</scope>
    <source>
        <strain evidence="11 12">WP4_2_2</strain>
    </source>
</reference>
<feature type="transmembrane region" description="Helical" evidence="9">
    <location>
        <begin position="895"/>
        <end position="917"/>
    </location>
</feature>
<gene>
    <name evidence="11" type="ORF">F4827_003445</name>
</gene>
<dbReference type="GO" id="GO:0009636">
    <property type="term" value="P:response to toxic substance"/>
    <property type="evidence" value="ECO:0007669"/>
    <property type="project" value="UniProtKB-ARBA"/>
</dbReference>
<dbReference type="SUPFAM" id="SSF82693">
    <property type="entry name" value="Multidrug efflux transporter AcrB pore domain, PN1, PN2, PC1 and PC2 subdomains"/>
    <property type="match status" value="3"/>
</dbReference>
<dbReference type="SUPFAM" id="SSF82866">
    <property type="entry name" value="Multidrug efflux transporter AcrB transmembrane domain"/>
    <property type="match status" value="2"/>
</dbReference>
<feature type="transmembrane region" description="Helical" evidence="9">
    <location>
        <begin position="370"/>
        <end position="390"/>
    </location>
</feature>
<accession>A0A7W9WRV3</accession>
<dbReference type="InterPro" id="IPR004764">
    <property type="entry name" value="MdtF-like"/>
</dbReference>
<keyword evidence="5 9" id="KW-0997">Cell inner membrane</keyword>
<evidence type="ECO:0000313" key="11">
    <source>
        <dbReference type="EMBL" id="MBB6103590.1"/>
    </source>
</evidence>
<evidence type="ECO:0000256" key="9">
    <source>
        <dbReference type="RuleBase" id="RU364070"/>
    </source>
</evidence>
<feature type="transmembrane region" description="Helical" evidence="9">
    <location>
        <begin position="12"/>
        <end position="34"/>
    </location>
</feature>
<dbReference type="RefSeq" id="WP_183725102.1">
    <property type="nucleotide sequence ID" value="NZ_JACHBW010000009.1"/>
</dbReference>
<feature type="transmembrane region" description="Helical" evidence="9">
    <location>
        <begin position="1005"/>
        <end position="1027"/>
    </location>
</feature>
<sequence>MKFSHFFIDRPIFASVLSIILVVAGFVSLLNLPIAQFPDISPPQITVSATYPGASADIVAQNVAAPIEQQVNGADNMMYMSSSSSSTGNMTLTVYFNIGTDPALAQVDVQNRVNLALPTLPDAVTAQGVSVQKRSSAFMMVIAIYSPDNAYDQSYVANYANVYVLDALKRIPGANQATIFGSADYAMRVWLKPDRMAKLGITVADVQNAISAQNQQFSAGRLGQSPTDTPVQQTFPVATKGRLTEPSQFDDIILRAASGDAAIVRIKDIGHTELGAKDYSLRGRYNGKTATLIAVYQQPGANALQVAKQVHQTLEQLSKNFPPGLKYEVALDTTEFVRESIGEVVHTLRDAIILVIIVVYIFLQSFRATLVPILAVPVSIIGAFIGMEAFGFSINMLTLFGMVLAIGIVVDDAIVVIENVERNMTEFKLPPREAAKRAMDEVSGPVVAIVLVLLAVFIPVAFLSGITGQLYKQFAVTIAVSVVLSGLCALTLSPALAAILLKPGEQKKNRFFRWFNEKFENLTSGYASWVQTAIRRVALSIGLIVVMIVATGGLFKSIPSSFLPVEDQGYLLGAVVMPDAASLDRTGDLSKKAEDWFAKQPAVSSVAAPIGYSLIDSQYKSNAGTLFITLKGFGERGKNGSAQDLIRESQKYFSTFKDGAVVALNPPSIPGLGTTGGFEFWLQSTGEGNYQQLEQKVRAMIAKARQNPALRSVNSTINTSSRQLLVEVDRERAETMGVPVQDVYSALQTMFGSSYVSQFPKGSRLFQVIVQAEPQYRTRPDDIQQLYVRNRTGDMVPIKAVATVRFVPGPDIVNRFNNFPSAKITGDAAPGHSSGEAIAAMEEIAKETLGDGYSYEWSGQAYEEKKAGSTAALVFAFALLMVFLILAAQYEKWSLPIGVLLAVPFAIFGALIGILIRGMEDDVYFQIGLTVLIALAAKNAILIFEFAVEMREKENMSPYDAAIAAAKLRLRPIIMTSLAFILGCVPLAIASGASAASRRSLGTGVIFGMLGATLIALFFIPMFFWGLETLSSRKKPKAETPLKPPAVPPSVPPAQEG</sequence>
<feature type="transmembrane region" description="Helical" evidence="9">
    <location>
        <begin position="396"/>
        <end position="417"/>
    </location>
</feature>
<feature type="compositionally biased region" description="Pro residues" evidence="10">
    <location>
        <begin position="1042"/>
        <end position="1057"/>
    </location>
</feature>
<proteinExistence type="inferred from homology"/>
<evidence type="ECO:0000256" key="2">
    <source>
        <dbReference type="ARBA" id="ARBA00010942"/>
    </source>
</evidence>
<evidence type="ECO:0000256" key="6">
    <source>
        <dbReference type="ARBA" id="ARBA00022692"/>
    </source>
</evidence>
<feature type="transmembrane region" description="Helical" evidence="9">
    <location>
        <begin position="923"/>
        <end position="948"/>
    </location>
</feature>
<dbReference type="PRINTS" id="PR00702">
    <property type="entry name" value="ACRIFLAVINRP"/>
</dbReference>
<keyword evidence="7 9" id="KW-1133">Transmembrane helix</keyword>
<feature type="region of interest" description="Disordered" evidence="10">
    <location>
        <begin position="1036"/>
        <end position="1057"/>
    </location>
</feature>
<comment type="caution">
    <text evidence="11">The sequence shown here is derived from an EMBL/GenBank/DDBJ whole genome shotgun (WGS) entry which is preliminary data.</text>
</comment>
<dbReference type="InterPro" id="IPR027463">
    <property type="entry name" value="AcrB_DN_DC_subdom"/>
</dbReference>